<gene>
    <name evidence="1" type="ORF">KCV87_02650</name>
</gene>
<sequence length="73" mass="8200">MPPRVRALPRPPPGQGPDTYVLARDLREHPPDVPRVRHGAITAAATALRWHVEDVLLHYRDLVQALLPRRSTG</sequence>
<proteinExistence type="predicted"/>
<name>A0AA45R4L2_9PSEU</name>
<reference evidence="1" key="1">
    <citation type="submission" date="2021-04" db="EMBL/GenBank/DDBJ databases">
        <title>Genomic sequence of Actinosynnema pretiosum subsp. pretiosum ATCC 31280 (C-14919).</title>
        <authorList>
            <person name="Bai L."/>
            <person name="Wang X."/>
            <person name="Xiao Y."/>
        </authorList>
    </citation>
    <scope>NUCLEOTIDE SEQUENCE</scope>
    <source>
        <strain evidence="1">ATCC 31280</strain>
    </source>
</reference>
<evidence type="ECO:0000313" key="1">
    <source>
        <dbReference type="EMBL" id="QUF05042.1"/>
    </source>
</evidence>
<dbReference type="Proteomes" id="UP000677152">
    <property type="component" value="Chromosome"/>
</dbReference>
<protein>
    <submittedName>
        <fullName evidence="1">Uncharacterized protein</fullName>
    </submittedName>
</protein>
<evidence type="ECO:0000313" key="2">
    <source>
        <dbReference type="Proteomes" id="UP000677152"/>
    </source>
</evidence>
<dbReference type="EMBL" id="CP073249">
    <property type="protein sequence ID" value="QUF05042.1"/>
    <property type="molecule type" value="Genomic_DNA"/>
</dbReference>
<organism evidence="1 2">
    <name type="scientific">Actinosynnema pretiosum subsp. pretiosum</name>
    <dbReference type="NCBI Taxonomy" id="103721"/>
    <lineage>
        <taxon>Bacteria</taxon>
        <taxon>Bacillati</taxon>
        <taxon>Actinomycetota</taxon>
        <taxon>Actinomycetes</taxon>
        <taxon>Pseudonocardiales</taxon>
        <taxon>Pseudonocardiaceae</taxon>
        <taxon>Actinosynnema</taxon>
    </lineage>
</organism>
<dbReference type="AlphaFoldDB" id="A0AA45R4L2"/>
<accession>A0AA45R4L2</accession>